<name>A0A8J2YS16_9PROT</name>
<keyword evidence="2" id="KW-1185">Reference proteome</keyword>
<gene>
    <name evidence="1" type="ORF">GCM10011611_17040</name>
</gene>
<evidence type="ECO:0000313" key="2">
    <source>
        <dbReference type="Proteomes" id="UP000646365"/>
    </source>
</evidence>
<reference evidence="1" key="2">
    <citation type="submission" date="2020-09" db="EMBL/GenBank/DDBJ databases">
        <authorList>
            <person name="Sun Q."/>
            <person name="Zhou Y."/>
        </authorList>
    </citation>
    <scope>NUCLEOTIDE SEQUENCE</scope>
    <source>
        <strain evidence="1">CGMCC 1.15725</strain>
    </source>
</reference>
<reference evidence="1" key="1">
    <citation type="journal article" date="2014" name="Int. J. Syst. Evol. Microbiol.">
        <title>Complete genome sequence of Corynebacterium casei LMG S-19264T (=DSM 44701T), isolated from a smear-ripened cheese.</title>
        <authorList>
            <consortium name="US DOE Joint Genome Institute (JGI-PGF)"/>
            <person name="Walter F."/>
            <person name="Albersmeier A."/>
            <person name="Kalinowski J."/>
            <person name="Ruckert C."/>
        </authorList>
    </citation>
    <scope>NUCLEOTIDE SEQUENCE</scope>
    <source>
        <strain evidence="1">CGMCC 1.15725</strain>
    </source>
</reference>
<dbReference type="Proteomes" id="UP000646365">
    <property type="component" value="Unassembled WGS sequence"/>
</dbReference>
<proteinExistence type="predicted"/>
<dbReference type="AlphaFoldDB" id="A0A8J2YS16"/>
<evidence type="ECO:0000313" key="1">
    <source>
        <dbReference type="EMBL" id="GGF11971.1"/>
    </source>
</evidence>
<dbReference type="EMBL" id="BMJQ01000004">
    <property type="protein sequence ID" value="GGF11971.1"/>
    <property type="molecule type" value="Genomic_DNA"/>
</dbReference>
<organism evidence="1 2">
    <name type="scientific">Aliidongia dinghuensis</name>
    <dbReference type="NCBI Taxonomy" id="1867774"/>
    <lineage>
        <taxon>Bacteria</taxon>
        <taxon>Pseudomonadati</taxon>
        <taxon>Pseudomonadota</taxon>
        <taxon>Alphaproteobacteria</taxon>
        <taxon>Rhodospirillales</taxon>
        <taxon>Dongiaceae</taxon>
        <taxon>Aliidongia</taxon>
    </lineage>
</organism>
<accession>A0A8J2YS16</accession>
<protein>
    <submittedName>
        <fullName evidence="1">Uncharacterized protein</fullName>
    </submittedName>
</protein>
<sequence>MLALDIGQHKGAGKPVEHVRRRRAAAPLLKARVPSQADVGALRHFIAAQAERAAAFHWKAKSRRIELAATVSQVDPERILDRRTLGYRVSHLTTIISRLY</sequence>
<comment type="caution">
    <text evidence="1">The sequence shown here is derived from an EMBL/GenBank/DDBJ whole genome shotgun (WGS) entry which is preliminary data.</text>
</comment>